<reference evidence="9 10" key="1">
    <citation type="submission" date="2018-08" db="EMBL/GenBank/DDBJ databases">
        <title>A genome reference for cultivated species of the human gut microbiota.</title>
        <authorList>
            <person name="Zou Y."/>
            <person name="Xue W."/>
            <person name="Luo G."/>
        </authorList>
    </citation>
    <scope>NUCLEOTIDE SEQUENCE [LARGE SCALE GENOMIC DNA]</scope>
    <source>
        <strain evidence="9 10">OF02-7</strain>
    </source>
</reference>
<dbReference type="InterPro" id="IPR036388">
    <property type="entry name" value="WH-like_DNA-bd_sf"/>
</dbReference>
<keyword evidence="4" id="KW-0238">DNA-binding</keyword>
<evidence type="ECO:0000259" key="7">
    <source>
        <dbReference type="Pfam" id="PF08281"/>
    </source>
</evidence>
<dbReference type="InterPro" id="IPR007627">
    <property type="entry name" value="RNA_pol_sigma70_r2"/>
</dbReference>
<dbReference type="GO" id="GO:0006313">
    <property type="term" value="P:DNA transposition"/>
    <property type="evidence" value="ECO:0007669"/>
    <property type="project" value="UniProtKB-UniRule"/>
</dbReference>
<feature type="domain" description="RNA polymerase sigma-70 region 2" evidence="6">
    <location>
        <begin position="5"/>
        <end position="60"/>
    </location>
</feature>
<evidence type="ECO:0000256" key="4">
    <source>
        <dbReference type="ARBA" id="ARBA00023125"/>
    </source>
</evidence>
<proteinExistence type="inferred from homology"/>
<evidence type="ECO:0000256" key="3">
    <source>
        <dbReference type="ARBA" id="ARBA00022578"/>
    </source>
</evidence>
<evidence type="ECO:0000313" key="8">
    <source>
        <dbReference type="EMBL" id="QRO51856.1"/>
    </source>
</evidence>
<dbReference type="InterPro" id="IPR013249">
    <property type="entry name" value="RNA_pol_sigma70_r4_t2"/>
</dbReference>
<feature type="domain" description="RNA polymerase sigma factor 70 region 4 type 2" evidence="7">
    <location>
        <begin position="89"/>
        <end position="136"/>
    </location>
</feature>
<dbReference type="Pfam" id="PF08281">
    <property type="entry name" value="Sigma70_r4_2"/>
    <property type="match status" value="1"/>
</dbReference>
<evidence type="ECO:0000256" key="1">
    <source>
        <dbReference type="ARBA" id="ARBA00002190"/>
    </source>
</evidence>
<dbReference type="Gene3D" id="1.10.10.10">
    <property type="entry name" value="Winged helix-like DNA-binding domain superfamily/Winged helix DNA-binding domain"/>
    <property type="match status" value="1"/>
</dbReference>
<dbReference type="Gene3D" id="1.10.1740.10">
    <property type="match status" value="1"/>
</dbReference>
<dbReference type="EMBL" id="QSCR01000006">
    <property type="protein sequence ID" value="RGY19543.1"/>
    <property type="molecule type" value="Genomic_DNA"/>
</dbReference>
<dbReference type="InterPro" id="IPR014284">
    <property type="entry name" value="RNA_pol_sigma-70_dom"/>
</dbReference>
<dbReference type="SUPFAM" id="SSF88946">
    <property type="entry name" value="Sigma2 domain of RNA polymerase sigma factors"/>
    <property type="match status" value="1"/>
</dbReference>
<dbReference type="EMBL" id="CP069450">
    <property type="protein sequence ID" value="QRO51856.1"/>
    <property type="molecule type" value="Genomic_DNA"/>
</dbReference>
<evidence type="ECO:0000313" key="9">
    <source>
        <dbReference type="EMBL" id="RGY19543.1"/>
    </source>
</evidence>
<dbReference type="Proteomes" id="UP000654720">
    <property type="component" value="Chromosome"/>
</dbReference>
<evidence type="ECO:0000259" key="6">
    <source>
        <dbReference type="Pfam" id="PF04542"/>
    </source>
</evidence>
<gene>
    <name evidence="9" type="ORF">DXA50_06200</name>
    <name evidence="8" type="ORF">I6J59_00335</name>
</gene>
<dbReference type="OrthoDB" id="1078052at2"/>
<protein>
    <submittedName>
        <fullName evidence="9">Sigma-70 family RNA polymerase sigma factor</fullName>
    </submittedName>
</protein>
<evidence type="ECO:0000313" key="11">
    <source>
        <dbReference type="Proteomes" id="UP000654720"/>
    </source>
</evidence>
<keyword evidence="3" id="KW-0815">Transposition</keyword>
<dbReference type="SUPFAM" id="SSF88659">
    <property type="entry name" value="Sigma3 and sigma4 domains of RNA polymerase sigma factors"/>
    <property type="match status" value="1"/>
</dbReference>
<dbReference type="InterPro" id="IPR001207">
    <property type="entry name" value="Transposase_mutator"/>
</dbReference>
<evidence type="ECO:0000256" key="2">
    <source>
        <dbReference type="ARBA" id="ARBA00010961"/>
    </source>
</evidence>
<dbReference type="InterPro" id="IPR013324">
    <property type="entry name" value="RNA_pol_sigma_r3/r4-like"/>
</dbReference>
<dbReference type="GO" id="GO:0004803">
    <property type="term" value="F:transposase activity"/>
    <property type="evidence" value="ECO:0007669"/>
    <property type="project" value="UniProtKB-UniRule"/>
</dbReference>
<dbReference type="AlphaFoldDB" id="A0A413IQQ6"/>
<organism evidence="9 10">
    <name type="scientific">Butyricimonas virosa</name>
    <dbReference type="NCBI Taxonomy" id="544645"/>
    <lineage>
        <taxon>Bacteria</taxon>
        <taxon>Pseudomonadati</taxon>
        <taxon>Bacteroidota</taxon>
        <taxon>Bacteroidia</taxon>
        <taxon>Bacteroidales</taxon>
        <taxon>Odoribacteraceae</taxon>
        <taxon>Butyricimonas</taxon>
    </lineage>
</organism>
<dbReference type="GO" id="GO:0006352">
    <property type="term" value="P:DNA-templated transcription initiation"/>
    <property type="evidence" value="ECO:0007669"/>
    <property type="project" value="InterPro"/>
</dbReference>
<evidence type="ECO:0000256" key="5">
    <source>
        <dbReference type="ARBA" id="ARBA00023172"/>
    </source>
</evidence>
<evidence type="ECO:0000313" key="10">
    <source>
        <dbReference type="Proteomes" id="UP000286063"/>
    </source>
</evidence>
<dbReference type="Pfam" id="PF04542">
    <property type="entry name" value="Sigma70_r2"/>
    <property type="match status" value="1"/>
</dbReference>
<keyword evidence="5" id="KW-0233">DNA recombination</keyword>
<name>A0A413IQQ6_9BACT</name>
<dbReference type="PANTHER" id="PTHR33217:SF8">
    <property type="entry name" value="MUTATOR FAMILY TRANSPOSASE"/>
    <property type="match status" value="1"/>
</dbReference>
<accession>A0A413IQQ6</accession>
<comment type="similarity">
    <text evidence="2">Belongs to the transposase mutator family.</text>
</comment>
<sequence length="225" mass="26544">MLGVFAMKYVKDKEVAEDIVQDVITELYSRRLLFDTPVALKSFLFLSVKNKALNFLRRQQAQERYLNNRMEEESFFLNNIIREEVYYHLQKMIGELSDPVRQIYELTLQELSNEEIAEQLGLSVDSVKAHKKRGKQILKERLKGLMAFCRAIRKLIYTTNTVEGYHRQIRKVTKNKGVFPSDTALEKLVYLAYRNIRKKWTMPLANWATISQQLAIKFGERFKLL</sequence>
<keyword evidence="11" id="KW-1185">Reference proteome</keyword>
<dbReference type="GO" id="GO:0003677">
    <property type="term" value="F:DNA binding"/>
    <property type="evidence" value="ECO:0007669"/>
    <property type="project" value="UniProtKB-UniRule"/>
</dbReference>
<comment type="function">
    <text evidence="1">Required for the transposition of the insertion element.</text>
</comment>
<dbReference type="InterPro" id="IPR013325">
    <property type="entry name" value="RNA_pol_sigma_r2"/>
</dbReference>
<dbReference type="NCBIfam" id="TIGR02937">
    <property type="entry name" value="sigma70-ECF"/>
    <property type="match status" value="1"/>
</dbReference>
<dbReference type="Proteomes" id="UP000286063">
    <property type="component" value="Unassembled WGS sequence"/>
</dbReference>
<reference evidence="8 11" key="2">
    <citation type="submission" date="2021-02" db="EMBL/GenBank/DDBJ databases">
        <title>FDA dAtabase for Regulatory Grade micrObial Sequences (FDA-ARGOS): Supporting development and validation of Infectious Disease Dx tests.</title>
        <authorList>
            <person name="Carlson P."/>
            <person name="Fischbach M."/>
            <person name="Hastie J."/>
            <person name="Bilen M."/>
            <person name="Cheng A."/>
            <person name="Tallon L."/>
            <person name="Sadzewicz L."/>
            <person name="Zhao X."/>
            <person name="Boylan J."/>
            <person name="Ott S."/>
            <person name="Bowen H."/>
            <person name="Vavikolanu K."/>
            <person name="Mehta A."/>
            <person name="Aluvathingal J."/>
            <person name="Nadendla S."/>
            <person name="Yan Y."/>
            <person name="Sichtig H."/>
        </authorList>
    </citation>
    <scope>NUCLEOTIDE SEQUENCE [LARGE SCALE GENOMIC DNA]</scope>
    <source>
        <strain evidence="8 11">FDAARGOS_1229</strain>
    </source>
</reference>
<dbReference type="GO" id="GO:0016987">
    <property type="term" value="F:sigma factor activity"/>
    <property type="evidence" value="ECO:0007669"/>
    <property type="project" value="InterPro"/>
</dbReference>
<dbReference type="PANTHER" id="PTHR33217">
    <property type="entry name" value="TRANSPOSASE FOR INSERTION SEQUENCE ELEMENT IS1081"/>
    <property type="match status" value="1"/>
</dbReference>